<proteinExistence type="inferred from homology"/>
<evidence type="ECO:0000256" key="4">
    <source>
        <dbReference type="ARBA" id="ARBA00022692"/>
    </source>
</evidence>
<feature type="transmembrane region" description="Helical" evidence="7">
    <location>
        <begin position="103"/>
        <end position="124"/>
    </location>
</feature>
<evidence type="ECO:0000256" key="3">
    <source>
        <dbReference type="ARBA" id="ARBA00022475"/>
    </source>
</evidence>
<evidence type="ECO:0000313" key="9">
    <source>
        <dbReference type="Proteomes" id="UP000707138"/>
    </source>
</evidence>
<feature type="transmembrane region" description="Helical" evidence="7">
    <location>
        <begin position="136"/>
        <end position="156"/>
    </location>
</feature>
<dbReference type="Proteomes" id="UP000707138">
    <property type="component" value="Unassembled WGS sequence"/>
</dbReference>
<keyword evidence="4 7" id="KW-0812">Transmembrane</keyword>
<keyword evidence="5 7" id="KW-1133">Transmembrane helix</keyword>
<evidence type="ECO:0000256" key="5">
    <source>
        <dbReference type="ARBA" id="ARBA00022989"/>
    </source>
</evidence>
<feature type="transmembrane region" description="Helical" evidence="7">
    <location>
        <begin position="36"/>
        <end position="58"/>
    </location>
</feature>
<evidence type="ECO:0000256" key="6">
    <source>
        <dbReference type="ARBA" id="ARBA00023136"/>
    </source>
</evidence>
<evidence type="ECO:0000256" key="1">
    <source>
        <dbReference type="ARBA" id="ARBA00004651"/>
    </source>
</evidence>
<dbReference type="PANTHER" id="PTHR43663:SF1">
    <property type="entry name" value="CHROMATE TRANSPORTER"/>
    <property type="match status" value="1"/>
</dbReference>
<dbReference type="PANTHER" id="PTHR43663">
    <property type="entry name" value="CHROMATE TRANSPORT PROTEIN-RELATED"/>
    <property type="match status" value="1"/>
</dbReference>
<protein>
    <submittedName>
        <fullName evidence="8">Chromate transporter</fullName>
    </submittedName>
</protein>
<name>A0ABS2GIX9_9FIRM</name>
<accession>A0ABS2GIX9</accession>
<comment type="similarity">
    <text evidence="2">Belongs to the chromate ion transporter (CHR) (TC 2.A.51) family.</text>
</comment>
<evidence type="ECO:0000256" key="2">
    <source>
        <dbReference type="ARBA" id="ARBA00005262"/>
    </source>
</evidence>
<dbReference type="InterPro" id="IPR003370">
    <property type="entry name" value="Chromate_transpt"/>
</dbReference>
<feature type="transmembrane region" description="Helical" evidence="7">
    <location>
        <begin position="78"/>
        <end position="96"/>
    </location>
</feature>
<keyword evidence="3" id="KW-1003">Cell membrane</keyword>
<feature type="transmembrane region" description="Helical" evidence="7">
    <location>
        <begin position="168"/>
        <end position="185"/>
    </location>
</feature>
<sequence length="210" mass="23353">MEVKKNKHGVVEPTLSKQDEAVLTPPKRDAHFFWTLFKSTFIISAFTVGGGFVIIPLLKAKYVDEYHWINDKDTLDMVAIAQSMPGIVATNSAIILGYRMAGYLGTFVALLATVLPPLITLSIISYCYDYFIQNKIIAYMLRGMQCGATALILNVGIDLAVKQCKKKLALPLLILLVTFIGNAFFQLNIMTLIILDGLVGFFFMRAAKYN</sequence>
<dbReference type="Pfam" id="PF02417">
    <property type="entry name" value="Chromate_transp"/>
    <property type="match status" value="1"/>
</dbReference>
<dbReference type="RefSeq" id="WP_205088199.1">
    <property type="nucleotide sequence ID" value="NZ_CAUGKU010000020.1"/>
</dbReference>
<dbReference type="InterPro" id="IPR052518">
    <property type="entry name" value="CHR_Transporter"/>
</dbReference>
<comment type="subcellular location">
    <subcellularLocation>
        <location evidence="1">Cell membrane</location>
        <topology evidence="1">Multi-pass membrane protein</topology>
    </subcellularLocation>
</comment>
<reference evidence="8 9" key="1">
    <citation type="journal article" date="2021" name="Sci. Rep.">
        <title>The distribution of antibiotic resistance genes in chicken gut microbiota commensals.</title>
        <authorList>
            <person name="Juricova H."/>
            <person name="Matiasovicova J."/>
            <person name="Kubasova T."/>
            <person name="Cejkova D."/>
            <person name="Rychlik I."/>
        </authorList>
    </citation>
    <scope>NUCLEOTIDE SEQUENCE [LARGE SCALE GENOMIC DNA]</scope>
    <source>
        <strain evidence="8 9">An537</strain>
    </source>
</reference>
<dbReference type="EMBL" id="JACJLA010000015">
    <property type="protein sequence ID" value="MBM6913242.1"/>
    <property type="molecule type" value="Genomic_DNA"/>
</dbReference>
<evidence type="ECO:0000256" key="7">
    <source>
        <dbReference type="SAM" id="Phobius"/>
    </source>
</evidence>
<organism evidence="8 9">
    <name type="scientific">Veillonella magna</name>
    <dbReference type="NCBI Taxonomy" id="464322"/>
    <lineage>
        <taxon>Bacteria</taxon>
        <taxon>Bacillati</taxon>
        <taxon>Bacillota</taxon>
        <taxon>Negativicutes</taxon>
        <taxon>Veillonellales</taxon>
        <taxon>Veillonellaceae</taxon>
        <taxon>Veillonella</taxon>
    </lineage>
</organism>
<comment type="caution">
    <text evidence="8">The sequence shown here is derived from an EMBL/GenBank/DDBJ whole genome shotgun (WGS) entry which is preliminary data.</text>
</comment>
<keyword evidence="6 7" id="KW-0472">Membrane</keyword>
<gene>
    <name evidence="8" type="ORF">H6A01_07905</name>
</gene>
<keyword evidence="9" id="KW-1185">Reference proteome</keyword>
<evidence type="ECO:0000313" key="8">
    <source>
        <dbReference type="EMBL" id="MBM6913242.1"/>
    </source>
</evidence>